<reference evidence="4 5" key="1">
    <citation type="submission" date="2019-07" db="EMBL/GenBank/DDBJ databases">
        <title>Novel species isolated from glacier.</title>
        <authorList>
            <person name="Liu Q."/>
            <person name="Xin Y.-H."/>
        </authorList>
    </citation>
    <scope>NUCLEOTIDE SEQUENCE [LARGE SCALE GENOMIC DNA]</scope>
    <source>
        <strain evidence="4 5">LB1R16</strain>
    </source>
</reference>
<evidence type="ECO:0000313" key="4">
    <source>
        <dbReference type="EMBL" id="TRW16948.1"/>
    </source>
</evidence>
<accession>A0A552UFF0</accession>
<evidence type="ECO:0000313" key="5">
    <source>
        <dbReference type="Proteomes" id="UP000317894"/>
    </source>
</evidence>
<dbReference type="InterPro" id="IPR024282">
    <property type="entry name" value="DUF3376"/>
</dbReference>
<proteinExistence type="predicted"/>
<keyword evidence="1 2" id="KW-0443">Lipid metabolism</keyword>
<dbReference type="Proteomes" id="UP000317894">
    <property type="component" value="Unassembled WGS sequence"/>
</dbReference>
<dbReference type="NCBIfam" id="TIGR03607">
    <property type="entry name" value="patatin-like protein"/>
    <property type="match status" value="1"/>
</dbReference>
<evidence type="ECO:0000256" key="1">
    <source>
        <dbReference type="ARBA" id="ARBA00023098"/>
    </source>
</evidence>
<dbReference type="Pfam" id="PF01734">
    <property type="entry name" value="Patatin"/>
    <property type="match status" value="1"/>
</dbReference>
<keyword evidence="5" id="KW-1185">Reference proteome</keyword>
<dbReference type="Pfam" id="PF11856">
    <property type="entry name" value="DUF3376"/>
    <property type="match status" value="1"/>
</dbReference>
<dbReference type="InterPro" id="IPR016035">
    <property type="entry name" value="Acyl_Trfase/lysoPLipase"/>
</dbReference>
<dbReference type="EMBL" id="VJWA01000001">
    <property type="protein sequence ID" value="TRW16948.1"/>
    <property type="molecule type" value="Genomic_DNA"/>
</dbReference>
<organism evidence="4 5">
    <name type="scientific">Glacieibacterium frigidum</name>
    <dbReference type="NCBI Taxonomy" id="2593303"/>
    <lineage>
        <taxon>Bacteria</taxon>
        <taxon>Pseudomonadati</taxon>
        <taxon>Pseudomonadota</taxon>
        <taxon>Alphaproteobacteria</taxon>
        <taxon>Sphingomonadales</taxon>
        <taxon>Sphingosinicellaceae</taxon>
        <taxon>Glacieibacterium</taxon>
    </lineage>
</organism>
<comment type="caution">
    <text evidence="2">Lacks conserved residue(s) required for the propagation of feature annotation.</text>
</comment>
<dbReference type="SUPFAM" id="SSF52151">
    <property type="entry name" value="FabD/lysophospholipase-like"/>
    <property type="match status" value="1"/>
</dbReference>
<dbReference type="GO" id="GO:0016787">
    <property type="term" value="F:hydrolase activity"/>
    <property type="evidence" value="ECO:0007669"/>
    <property type="project" value="UniProtKB-UniRule"/>
</dbReference>
<evidence type="ECO:0000259" key="3">
    <source>
        <dbReference type="PROSITE" id="PS51635"/>
    </source>
</evidence>
<keyword evidence="2" id="KW-0442">Lipid degradation</keyword>
<evidence type="ECO:0000256" key="2">
    <source>
        <dbReference type="PROSITE-ProRule" id="PRU01161"/>
    </source>
</evidence>
<feature type="short sequence motif" description="GXSXG" evidence="2">
    <location>
        <begin position="79"/>
        <end position="83"/>
    </location>
</feature>
<keyword evidence="2" id="KW-0378">Hydrolase</keyword>
<name>A0A552UFF0_9SPHN</name>
<comment type="caution">
    <text evidence="4">The sequence shown here is derived from an EMBL/GenBank/DDBJ whole genome shotgun (WGS) entry which is preliminary data.</text>
</comment>
<gene>
    <name evidence="4" type="ORF">FMM06_01700</name>
</gene>
<dbReference type="OrthoDB" id="8728704at2"/>
<dbReference type="AlphaFoldDB" id="A0A552UFF0"/>
<dbReference type="InterPro" id="IPR019894">
    <property type="entry name" value="Patatin-related_protein"/>
</dbReference>
<dbReference type="Gene3D" id="3.40.1090.10">
    <property type="entry name" value="Cytosolic phospholipase A2 catalytic domain"/>
    <property type="match status" value="1"/>
</dbReference>
<dbReference type="RefSeq" id="WP_143554492.1">
    <property type="nucleotide sequence ID" value="NZ_VJWA01000001.1"/>
</dbReference>
<dbReference type="InterPro" id="IPR002641">
    <property type="entry name" value="PNPLA_dom"/>
</dbReference>
<feature type="active site" description="Proton acceptor" evidence="2">
    <location>
        <position position="324"/>
    </location>
</feature>
<feature type="active site" description="Nucleophile" evidence="2">
    <location>
        <position position="81"/>
    </location>
</feature>
<protein>
    <submittedName>
        <fullName evidence="4">Patatin-like protein</fullName>
    </submittedName>
</protein>
<sequence>MREKELRLALVCYGGVSLAVYMHGITKEVWKLLRASAARGAPYGATPVVVHDTEAVYLELLDALSPHLNLRVLTDIVAGASAGGINGILLGHAIAGGHDMEPLRDLWLNGADVEKLLEPIGAARRFSKWWASPLVWWARRRGIGMDMAEPAVQAEVQSKLSRLMRSRWFKPPFSGDAFTRMLYDALAAMEEGERGPALIPAGQPLDLFVTVTDYHGAPEHLRLHSPPDIVETEHRLIIAFHSAGSAPGCGADVDEPCARSLGHRAELTFAARATASFPGAFPPARIGEVDLVVKARHEQWPEREAFLARLFPQRTNYADATLIDGSVLNNRPFGPAIEALRHRPAHREVDRRFVYIDPKPGMHRTLAGNPSALPGWFSTVLRSLADIPREQPIRDNLAAIAALSARVRRLRFVVDGMTPQVDAAIERAVGPRFFLFRLTPARLSDWRTRTNGVAAKEAGFAYAAYAQLKLSHVVESVVARLNLLGDHAARGTEEATRAAVWAAVRAHGFDAVAAATARGGAASEFVIFLRTFDLGFRIRRLRFLIRRVNALVQGLGDIAERRAVEGVKAALYQILAPYLDRRRAGFYDEVLREACANDPSGNLSALGEAMDLRDLDTLSDERLTQVLAGVPSPLRRAMLRAYLGFPFYDIAMLPLLEGDGIDEFDEILVDRISPDDAQSIRRGGAAATLKGIQFNAFGAFFSRAYRENDYLWGRLHAAERLIDIVVSTLPPGTPFDPVPYKRRAFHAVLDAERPYLTSIPELIASLETEISTPRPGDGGAP</sequence>
<dbReference type="GO" id="GO:0016042">
    <property type="term" value="P:lipid catabolic process"/>
    <property type="evidence" value="ECO:0007669"/>
    <property type="project" value="UniProtKB-UniRule"/>
</dbReference>
<feature type="domain" description="PNPLA" evidence="3">
    <location>
        <begin position="10"/>
        <end position="337"/>
    </location>
</feature>
<dbReference type="PROSITE" id="PS51635">
    <property type="entry name" value="PNPLA"/>
    <property type="match status" value="1"/>
</dbReference>